<dbReference type="Pfam" id="PF06835">
    <property type="entry name" value="LptC"/>
    <property type="match status" value="1"/>
</dbReference>
<evidence type="ECO:0000256" key="2">
    <source>
        <dbReference type="SAM" id="Phobius"/>
    </source>
</evidence>
<dbReference type="NCBIfam" id="TIGR04409">
    <property type="entry name" value="LptC_YrbK"/>
    <property type="match status" value="1"/>
</dbReference>
<dbReference type="EMBL" id="VBAK01000107">
    <property type="protein sequence ID" value="TMI90785.1"/>
    <property type="molecule type" value="Genomic_DNA"/>
</dbReference>
<protein>
    <submittedName>
        <fullName evidence="3">LPS export ABC transporter periplasmic protein LptC</fullName>
    </submittedName>
</protein>
<keyword evidence="2" id="KW-0472">Membrane</keyword>
<dbReference type="Proteomes" id="UP000318509">
    <property type="component" value="Unassembled WGS sequence"/>
</dbReference>
<feature type="region of interest" description="Disordered" evidence="1">
    <location>
        <begin position="39"/>
        <end position="88"/>
    </location>
</feature>
<proteinExistence type="predicted"/>
<evidence type="ECO:0000313" key="4">
    <source>
        <dbReference type="Proteomes" id="UP000318509"/>
    </source>
</evidence>
<dbReference type="AlphaFoldDB" id="A0A537K4U1"/>
<organism evidence="3 4">
    <name type="scientific">Candidatus Segetimicrobium genomatis</name>
    <dbReference type="NCBI Taxonomy" id="2569760"/>
    <lineage>
        <taxon>Bacteria</taxon>
        <taxon>Bacillati</taxon>
        <taxon>Candidatus Sysuimicrobiota</taxon>
        <taxon>Candidatus Sysuimicrobiia</taxon>
        <taxon>Candidatus Sysuimicrobiales</taxon>
        <taxon>Candidatus Segetimicrobiaceae</taxon>
        <taxon>Candidatus Segetimicrobium</taxon>
    </lineage>
</organism>
<evidence type="ECO:0000256" key="1">
    <source>
        <dbReference type="SAM" id="MobiDB-lite"/>
    </source>
</evidence>
<accession>A0A537K4U1</accession>
<feature type="transmembrane region" description="Helical" evidence="2">
    <location>
        <begin position="12"/>
        <end position="31"/>
    </location>
</feature>
<dbReference type="GO" id="GO:0015221">
    <property type="term" value="F:lipopolysaccharide transmembrane transporter activity"/>
    <property type="evidence" value="ECO:0007669"/>
    <property type="project" value="InterPro"/>
</dbReference>
<dbReference type="GO" id="GO:0005886">
    <property type="term" value="C:plasma membrane"/>
    <property type="evidence" value="ECO:0007669"/>
    <property type="project" value="InterPro"/>
</dbReference>
<gene>
    <name evidence="3" type="primary">lptC</name>
    <name evidence="3" type="ORF">E6H00_06080</name>
</gene>
<dbReference type="Gene3D" id="2.60.450.10">
    <property type="entry name" value="Lipopolysaccharide (LPS) transport protein A like domain"/>
    <property type="match status" value="1"/>
</dbReference>
<sequence length="213" mass="22750">MNIVAAWSAVRRVLFWGIPGALIAVLVWTMLPHGGPGAVSREPGASAIPGPPTGAGSGGDPARTSGSPERLAESPAARISQGDLVGSDEAGHPRWRVVADDVTLAQDRRTVLLRRVHATFLQTGGQIFVTGERGTYNTRTREIDITGNVHGTSSTGRQLFADRLHWTPGSGTITGYGHIRVMEERVVMYADRMVSNTTLGQTQFFGDVHAVAR</sequence>
<name>A0A537K4U1_9BACT</name>
<comment type="caution">
    <text evidence="3">The sequence shown here is derived from an EMBL/GenBank/DDBJ whole genome shotgun (WGS) entry which is preliminary data.</text>
</comment>
<keyword evidence="2" id="KW-0812">Transmembrane</keyword>
<dbReference type="InterPro" id="IPR010664">
    <property type="entry name" value="LipoPS_assembly_LptC-rel"/>
</dbReference>
<dbReference type="InterPro" id="IPR026265">
    <property type="entry name" value="LptC"/>
</dbReference>
<reference evidence="3 4" key="1">
    <citation type="journal article" date="2019" name="Nat. Microbiol.">
        <title>Mediterranean grassland soil C-N compound turnover is dependent on rainfall and depth, and is mediated by genomically divergent microorganisms.</title>
        <authorList>
            <person name="Diamond S."/>
            <person name="Andeer P.F."/>
            <person name="Li Z."/>
            <person name="Crits-Christoph A."/>
            <person name="Burstein D."/>
            <person name="Anantharaman K."/>
            <person name="Lane K.R."/>
            <person name="Thomas B.C."/>
            <person name="Pan C."/>
            <person name="Northen T.R."/>
            <person name="Banfield J.F."/>
        </authorList>
    </citation>
    <scope>NUCLEOTIDE SEQUENCE [LARGE SCALE GENOMIC DNA]</scope>
    <source>
        <strain evidence="3">NP_3</strain>
    </source>
</reference>
<keyword evidence="2" id="KW-1133">Transmembrane helix</keyword>
<evidence type="ECO:0000313" key="3">
    <source>
        <dbReference type="EMBL" id="TMI90785.1"/>
    </source>
</evidence>